<evidence type="ECO:0000313" key="3">
    <source>
        <dbReference type="Proteomes" id="UP000694404"/>
    </source>
</evidence>
<accession>A0A8C0GEY6</accession>
<dbReference type="Ensembl" id="ENSCABT00000008663.1">
    <property type="protein sequence ID" value="ENSCABP00000007915.1"/>
    <property type="gene ID" value="ENSCABG00000005965.1"/>
</dbReference>
<dbReference type="GeneTree" id="ENSGT01150000287518"/>
<proteinExistence type="predicted"/>
<dbReference type="AlphaFoldDB" id="A0A8C0GEY6"/>
<dbReference type="Proteomes" id="UP000694404">
    <property type="component" value="Unplaced"/>
</dbReference>
<name>A0A8C0GEY6_CHEAB</name>
<organism evidence="2 3">
    <name type="scientific">Chelonoidis abingdonii</name>
    <name type="common">Abingdon island giant tortoise</name>
    <name type="synonym">Testudo abingdonii</name>
    <dbReference type="NCBI Taxonomy" id="106734"/>
    <lineage>
        <taxon>Eukaryota</taxon>
        <taxon>Metazoa</taxon>
        <taxon>Chordata</taxon>
        <taxon>Craniata</taxon>
        <taxon>Vertebrata</taxon>
        <taxon>Euteleostomi</taxon>
        <taxon>Archelosauria</taxon>
        <taxon>Testudinata</taxon>
        <taxon>Testudines</taxon>
        <taxon>Cryptodira</taxon>
        <taxon>Durocryptodira</taxon>
        <taxon>Testudinoidea</taxon>
        <taxon>Testudinidae</taxon>
        <taxon>Chelonoidis</taxon>
    </lineage>
</organism>
<sequence>MPNLVWTPDRHSPLQPRTPELKRSAGLSLPGSWDHRHQPRGPAGFASGCRGCADGCRTTCSASILVIPGSLGSPVLK</sequence>
<feature type="region of interest" description="Disordered" evidence="1">
    <location>
        <begin position="1"/>
        <end position="39"/>
    </location>
</feature>
<reference evidence="2" key="1">
    <citation type="submission" date="2025-08" db="UniProtKB">
        <authorList>
            <consortium name="Ensembl"/>
        </authorList>
    </citation>
    <scope>IDENTIFICATION</scope>
</reference>
<protein>
    <submittedName>
        <fullName evidence="2">Uncharacterized protein</fullName>
    </submittedName>
</protein>
<evidence type="ECO:0000313" key="2">
    <source>
        <dbReference type="Ensembl" id="ENSCABP00000007915.1"/>
    </source>
</evidence>
<keyword evidence="3" id="KW-1185">Reference proteome</keyword>
<evidence type="ECO:0000256" key="1">
    <source>
        <dbReference type="SAM" id="MobiDB-lite"/>
    </source>
</evidence>
<reference evidence="2" key="2">
    <citation type="submission" date="2025-09" db="UniProtKB">
        <authorList>
            <consortium name="Ensembl"/>
        </authorList>
    </citation>
    <scope>IDENTIFICATION</scope>
</reference>